<dbReference type="AlphaFoldDB" id="A0A6B1FAX6"/>
<dbReference type="Gene3D" id="1.20.120.330">
    <property type="entry name" value="Nucleotidyltransferases domain 2"/>
    <property type="match status" value="1"/>
</dbReference>
<organism evidence="1">
    <name type="scientific">Synechococcus sp. SB0676_bin_10</name>
    <dbReference type="NCBI Taxonomy" id="2604869"/>
    <lineage>
        <taxon>Bacteria</taxon>
        <taxon>Bacillati</taxon>
        <taxon>Cyanobacteriota</taxon>
        <taxon>Cyanophyceae</taxon>
        <taxon>Synechococcales</taxon>
        <taxon>Synechococcaceae</taxon>
        <taxon>Synechococcus</taxon>
    </lineage>
</organism>
<evidence type="ECO:0000313" key="1">
    <source>
        <dbReference type="EMBL" id="MYG38916.1"/>
    </source>
</evidence>
<proteinExistence type="predicted"/>
<accession>A0A6B1FAX6</accession>
<reference evidence="1" key="1">
    <citation type="submission" date="2019-09" db="EMBL/GenBank/DDBJ databases">
        <title>Characterisation of the sponge microbiome using genome-centric metagenomics.</title>
        <authorList>
            <person name="Engelberts J.P."/>
            <person name="Robbins S.J."/>
            <person name="De Goeij J.M."/>
            <person name="Aranda M."/>
            <person name="Bell S.C."/>
            <person name="Webster N.S."/>
        </authorList>
    </citation>
    <scope>NUCLEOTIDE SEQUENCE</scope>
    <source>
        <strain evidence="1">SB0676_bin_10</strain>
    </source>
</reference>
<dbReference type="EMBL" id="VYDO01000257">
    <property type="protein sequence ID" value="MYG38916.1"/>
    <property type="molecule type" value="Genomic_DNA"/>
</dbReference>
<comment type="caution">
    <text evidence="1">The sequence shown here is derived from an EMBL/GenBank/DDBJ whole genome shotgun (WGS) entry which is preliminary data.</text>
</comment>
<sequence length="142" mass="15885">MLPTCSKDLLALDPRKPRQAKASLKRVISTAYYALFSLLVDEVAGAVVGGGSGRKRLRGYVIRTFSHRSMADVCRGFARRNPSRKNLEVLAGREISDDLASIADTFCNLQNGRSEADYNFVRSYTKEQAQIIIDYTEIVHQK</sequence>
<protein>
    <recommendedName>
        <fullName evidence="2">HEPN domain-containing protein</fullName>
    </recommendedName>
</protein>
<evidence type="ECO:0008006" key="2">
    <source>
        <dbReference type="Google" id="ProtNLM"/>
    </source>
</evidence>
<gene>
    <name evidence="1" type="ORF">F4162_08150</name>
</gene>
<name>A0A6B1FAX6_9SYNE</name>